<evidence type="ECO:0000313" key="4">
    <source>
        <dbReference type="WBParaSite" id="scf7180000423814.g11684"/>
    </source>
</evidence>
<proteinExistence type="predicted"/>
<dbReference type="WBParaSite" id="scf7180000423814.g11684">
    <property type="protein sequence ID" value="scf7180000423814.g11684"/>
    <property type="gene ID" value="scf7180000423814.g11684"/>
</dbReference>
<feature type="domain" description="EF-hand" evidence="2">
    <location>
        <begin position="25"/>
        <end position="53"/>
    </location>
</feature>
<feature type="compositionally biased region" description="Basic and acidic residues" evidence="1">
    <location>
        <begin position="91"/>
        <end position="103"/>
    </location>
</feature>
<organism evidence="3 4">
    <name type="scientific">Meloidogyne floridensis</name>
    <dbReference type="NCBI Taxonomy" id="298350"/>
    <lineage>
        <taxon>Eukaryota</taxon>
        <taxon>Metazoa</taxon>
        <taxon>Ecdysozoa</taxon>
        <taxon>Nematoda</taxon>
        <taxon>Chromadorea</taxon>
        <taxon>Rhabditida</taxon>
        <taxon>Tylenchina</taxon>
        <taxon>Tylenchomorpha</taxon>
        <taxon>Tylenchoidea</taxon>
        <taxon>Meloidogynidae</taxon>
        <taxon>Meloidogyninae</taxon>
        <taxon>Meloidogyne</taxon>
    </lineage>
</organism>
<feature type="region of interest" description="Disordered" evidence="1">
    <location>
        <begin position="1"/>
        <end position="22"/>
    </location>
</feature>
<name>A0A915P474_9BILA</name>
<dbReference type="Proteomes" id="UP000887560">
    <property type="component" value="Unplaced"/>
</dbReference>
<feature type="region of interest" description="Disordered" evidence="1">
    <location>
        <begin position="85"/>
        <end position="135"/>
    </location>
</feature>
<protein>
    <submittedName>
        <fullName evidence="4">EF-hand domain-containing protein</fullName>
    </submittedName>
</protein>
<accession>A0A915P474</accession>
<evidence type="ECO:0000313" key="3">
    <source>
        <dbReference type="Proteomes" id="UP000887560"/>
    </source>
</evidence>
<reference evidence="4" key="1">
    <citation type="submission" date="2022-11" db="UniProtKB">
        <authorList>
            <consortium name="WormBaseParasite"/>
        </authorList>
    </citation>
    <scope>IDENTIFICATION</scope>
</reference>
<dbReference type="PROSITE" id="PS00018">
    <property type="entry name" value="EF_HAND_1"/>
    <property type="match status" value="1"/>
</dbReference>
<feature type="compositionally biased region" description="Acidic residues" evidence="1">
    <location>
        <begin position="115"/>
        <end position="127"/>
    </location>
</feature>
<keyword evidence="3" id="KW-1185">Reference proteome</keyword>
<dbReference type="GO" id="GO:0005509">
    <property type="term" value="F:calcium ion binding"/>
    <property type="evidence" value="ECO:0007669"/>
    <property type="project" value="InterPro"/>
</dbReference>
<dbReference type="InterPro" id="IPR018247">
    <property type="entry name" value="EF_Hand_1_Ca_BS"/>
</dbReference>
<evidence type="ECO:0000256" key="1">
    <source>
        <dbReference type="SAM" id="MobiDB-lite"/>
    </source>
</evidence>
<dbReference type="InterPro" id="IPR002048">
    <property type="entry name" value="EF_hand_dom"/>
</dbReference>
<dbReference type="AlphaFoldDB" id="A0A915P474"/>
<evidence type="ECO:0000259" key="2">
    <source>
        <dbReference type="PROSITE" id="PS50222"/>
    </source>
</evidence>
<sequence length="135" mass="15385">MKGMRGGKGKESDDDFSVNSMPNLEIFKGIDTNKDGEIDDDEFEAQRELFDFLGRMPNLDEDDEELDEKEIVDRLFKIFILEGNTSNDSKNLNKSEDSDKCSNEDGQCSVSKEDEIIEESLEDNEVDSLDKKTEL</sequence>
<dbReference type="PROSITE" id="PS50222">
    <property type="entry name" value="EF_HAND_2"/>
    <property type="match status" value="1"/>
</dbReference>